<dbReference type="OrthoDB" id="3944519at2"/>
<evidence type="ECO:0000313" key="4">
    <source>
        <dbReference type="EMBL" id="PHQ48970.1"/>
    </source>
</evidence>
<dbReference type="EMBL" id="NHZO01000154">
    <property type="protein sequence ID" value="PHQ48970.1"/>
    <property type="molecule type" value="Genomic_DNA"/>
</dbReference>
<feature type="region of interest" description="Disordered" evidence="1">
    <location>
        <begin position="1"/>
        <end position="58"/>
    </location>
</feature>
<dbReference type="PANTHER" id="PTHR34512">
    <property type="entry name" value="CELL SURFACE PROTEIN"/>
    <property type="match status" value="1"/>
</dbReference>
<gene>
    <name evidence="4" type="ORF">BLA24_22970</name>
</gene>
<keyword evidence="2" id="KW-0472">Membrane</keyword>
<dbReference type="Pfam" id="PF13360">
    <property type="entry name" value="PQQ_2"/>
    <property type="match status" value="1"/>
</dbReference>
<comment type="caution">
    <text evidence="4">The sequence shown here is derived from an EMBL/GenBank/DDBJ whole genome shotgun (WGS) entry which is preliminary data.</text>
</comment>
<feature type="transmembrane region" description="Helical" evidence="2">
    <location>
        <begin position="62"/>
        <end position="83"/>
    </location>
</feature>
<dbReference type="InterPro" id="IPR018391">
    <property type="entry name" value="PQQ_b-propeller_rpt"/>
</dbReference>
<evidence type="ECO:0000259" key="3">
    <source>
        <dbReference type="Pfam" id="PF13360"/>
    </source>
</evidence>
<dbReference type="AlphaFoldDB" id="A0A2G1XCM8"/>
<dbReference type="Gene3D" id="2.130.10.10">
    <property type="entry name" value="YVTN repeat-like/Quinoprotein amine dehydrogenase"/>
    <property type="match status" value="2"/>
</dbReference>
<dbReference type="InterPro" id="IPR011047">
    <property type="entry name" value="Quinoprotein_ADH-like_sf"/>
</dbReference>
<dbReference type="SUPFAM" id="SSF50998">
    <property type="entry name" value="Quinoprotein alcohol dehydrogenase-like"/>
    <property type="match status" value="1"/>
</dbReference>
<keyword evidence="2" id="KW-0812">Transmembrane</keyword>
<dbReference type="InterPro" id="IPR002372">
    <property type="entry name" value="PQQ_rpt_dom"/>
</dbReference>
<evidence type="ECO:0000256" key="1">
    <source>
        <dbReference type="SAM" id="MobiDB-lite"/>
    </source>
</evidence>
<proteinExistence type="predicted"/>
<organism evidence="4 5">
    <name type="scientific">Streptomyces cinnamoneus</name>
    <name type="common">Streptoverticillium cinnamoneum</name>
    <dbReference type="NCBI Taxonomy" id="53446"/>
    <lineage>
        <taxon>Bacteria</taxon>
        <taxon>Bacillati</taxon>
        <taxon>Actinomycetota</taxon>
        <taxon>Actinomycetes</taxon>
        <taxon>Kitasatosporales</taxon>
        <taxon>Streptomycetaceae</taxon>
        <taxon>Streptomyces</taxon>
        <taxon>Streptomyces cinnamoneus group</taxon>
    </lineage>
</organism>
<keyword evidence="2" id="KW-1133">Transmembrane helix</keyword>
<dbReference type="InterPro" id="IPR015943">
    <property type="entry name" value="WD40/YVTN_repeat-like_dom_sf"/>
</dbReference>
<feature type="domain" description="Pyrrolo-quinoline quinone repeat" evidence="3">
    <location>
        <begin position="188"/>
        <end position="441"/>
    </location>
</feature>
<protein>
    <recommendedName>
        <fullName evidence="3">Pyrrolo-quinoline quinone repeat domain-containing protein</fullName>
    </recommendedName>
</protein>
<keyword evidence="5" id="KW-1185">Reference proteome</keyword>
<dbReference type="PANTHER" id="PTHR34512:SF30">
    <property type="entry name" value="OUTER MEMBRANE PROTEIN ASSEMBLY FACTOR BAMB"/>
    <property type="match status" value="1"/>
</dbReference>
<dbReference type="Proteomes" id="UP000222531">
    <property type="component" value="Unassembled WGS sequence"/>
</dbReference>
<reference evidence="4 5" key="1">
    <citation type="journal article" date="2017" name="Biochemistry">
        <title>Identification of the Biosynthetic Pathway for the Antibiotic Bicyclomycin.</title>
        <authorList>
            <person name="Patteson J."/>
            <person name="Cai W."/>
            <person name="Johnson R.A."/>
            <person name="Santa Maria K."/>
            <person name="Li B."/>
        </authorList>
    </citation>
    <scope>NUCLEOTIDE SEQUENCE [LARGE SCALE GENOMIC DNA]</scope>
    <source>
        <strain evidence="4 5">ATCC 21532</strain>
    </source>
</reference>
<evidence type="ECO:0000313" key="5">
    <source>
        <dbReference type="Proteomes" id="UP000222531"/>
    </source>
</evidence>
<evidence type="ECO:0000256" key="2">
    <source>
        <dbReference type="SAM" id="Phobius"/>
    </source>
</evidence>
<dbReference type="SMART" id="SM00564">
    <property type="entry name" value="PQQ"/>
    <property type="match status" value="3"/>
</dbReference>
<feature type="compositionally biased region" description="Pro residues" evidence="1">
    <location>
        <begin position="1"/>
        <end position="16"/>
    </location>
</feature>
<name>A0A2G1XCM8_STRCJ</name>
<dbReference type="RefSeq" id="WP_099200931.1">
    <property type="nucleotide sequence ID" value="NZ_JBIRXA010000030.1"/>
</dbReference>
<sequence>MSQPSPRPPHGAPRPPQVWDTSFHQHRTAPPGFGPAPQAFTQPAGSSGEGGDGGRRGPRRKALVIGLALLLVAGAGTGGWLLWGRDGHRPAPAKKPAARSVDAKLDWMAEVPDADKDSVTRMSRPWFVKNTVVLSTKKAVTAYDADSGKPGWTVEVPGTACKASPAASDGVAAVVYGEQEYLCDSLMVVDVEHGRVLWKKKLLNAKGLSGPHDLATLTVDRGLVTVADVGGDPLVYAAADGKQQTPKDYGCQERGTVVARARQLTVVECQLFGRQFVMNVDQKTGTEKWTWKVPDGLAVQNVISIEPAVLAMGRENDTSPTEIVSLDDKGRLKTLVAVSSGPYEVQDCYKNDWLTCRKVVVDGDTAYLATHNERVTDDGASPNAIVAVDLNTGKQRWNVPLGGTRGNRPLTMEDGKLLVYQQATRDESGKLLALDPADGSSSVYMKLPQESAERELALARFGSAYFHDGRFYLVTDQGMSDKAMMMAFR</sequence>
<feature type="compositionally biased region" description="Low complexity" evidence="1">
    <location>
        <begin position="29"/>
        <end position="40"/>
    </location>
</feature>
<accession>A0A2G1XCM8</accession>